<protein>
    <submittedName>
        <fullName evidence="1">Uncharacterized protein</fullName>
    </submittedName>
</protein>
<name>A0ACC2U3K0_9FUNG</name>
<evidence type="ECO:0000313" key="1">
    <source>
        <dbReference type="EMBL" id="KAJ9081342.1"/>
    </source>
</evidence>
<accession>A0ACC2U3K0</accession>
<keyword evidence="2" id="KW-1185">Reference proteome</keyword>
<comment type="caution">
    <text evidence="1">The sequence shown here is derived from an EMBL/GenBank/DDBJ whole genome shotgun (WGS) entry which is preliminary data.</text>
</comment>
<dbReference type="Proteomes" id="UP001165960">
    <property type="component" value="Unassembled WGS sequence"/>
</dbReference>
<dbReference type="EMBL" id="QTSX02001483">
    <property type="protein sequence ID" value="KAJ9081342.1"/>
    <property type="molecule type" value="Genomic_DNA"/>
</dbReference>
<evidence type="ECO:0000313" key="2">
    <source>
        <dbReference type="Proteomes" id="UP001165960"/>
    </source>
</evidence>
<proteinExistence type="predicted"/>
<organism evidence="1 2">
    <name type="scientific">Entomophthora muscae</name>
    <dbReference type="NCBI Taxonomy" id="34485"/>
    <lineage>
        <taxon>Eukaryota</taxon>
        <taxon>Fungi</taxon>
        <taxon>Fungi incertae sedis</taxon>
        <taxon>Zoopagomycota</taxon>
        <taxon>Entomophthoromycotina</taxon>
        <taxon>Entomophthoromycetes</taxon>
        <taxon>Entomophthorales</taxon>
        <taxon>Entomophthoraceae</taxon>
        <taxon>Entomophthora</taxon>
    </lineage>
</organism>
<reference evidence="1" key="1">
    <citation type="submission" date="2022-04" db="EMBL/GenBank/DDBJ databases">
        <title>Genome of the entomopathogenic fungus Entomophthora muscae.</title>
        <authorList>
            <person name="Elya C."/>
            <person name="Lovett B.R."/>
            <person name="Lee E."/>
            <person name="Macias A.M."/>
            <person name="Hajek A.E."/>
            <person name="De Bivort B.L."/>
            <person name="Kasson M.T."/>
            <person name="De Fine Licht H.H."/>
            <person name="Stajich J.E."/>
        </authorList>
    </citation>
    <scope>NUCLEOTIDE SEQUENCE</scope>
    <source>
        <strain evidence="1">Berkeley</strain>
    </source>
</reference>
<sequence length="143" mass="16191">MLLAFLSSLMRDTALLTVMNDISILNQTLGLRKSLVLTRVNRSRQTTSWSKLWSARDALPKPGGMETCQPVKYQDWKFDTNIETPEFNTDPPKPNQVTQEEQGPTHLLNCKPKLTSYSKARQSPKDNSPNSHQIDANLEPPKI</sequence>
<gene>
    <name evidence="1" type="ORF">DSO57_1015810</name>
</gene>